<feature type="transmembrane region" description="Helical" evidence="1">
    <location>
        <begin position="29"/>
        <end position="50"/>
    </location>
</feature>
<proteinExistence type="predicted"/>
<name>A0ABV4ED06_9GAMM</name>
<sequence length="127" mass="14103">MSEVHTMKPVKEAQRASFIRRHPILQRTLIIAGTLLILLLTALVIADNAIKNPDQAAALSKWMEQAKYGWLMWRLAVYGGLTWGFVKILRAPGFRSQYRQPLIRIAAVSVVFAVVCELVLLSGTGAS</sequence>
<reference evidence="2 3" key="1">
    <citation type="submission" date="2024-07" db="EMBL/GenBank/DDBJ databases">
        <authorList>
            <person name="Hebao G."/>
        </authorList>
    </citation>
    <scope>NUCLEOTIDE SEQUENCE [LARGE SCALE GENOMIC DNA]</scope>
    <source>
        <strain evidence="2 3">ACCC 02193</strain>
    </source>
</reference>
<evidence type="ECO:0000256" key="1">
    <source>
        <dbReference type="SAM" id="Phobius"/>
    </source>
</evidence>
<dbReference type="RefSeq" id="WP_369896531.1">
    <property type="nucleotide sequence ID" value="NZ_JBGFFX010000015.1"/>
</dbReference>
<accession>A0ABV4ED06</accession>
<dbReference type="EMBL" id="JBGFFX010000015">
    <property type="protein sequence ID" value="MEY8772806.1"/>
    <property type="molecule type" value="Genomic_DNA"/>
</dbReference>
<keyword evidence="3" id="KW-1185">Reference proteome</keyword>
<gene>
    <name evidence="2" type="ORF">AB6T85_20565</name>
</gene>
<comment type="caution">
    <text evidence="2">The sequence shown here is derived from an EMBL/GenBank/DDBJ whole genome shotgun (WGS) entry which is preliminary data.</text>
</comment>
<protein>
    <submittedName>
        <fullName evidence="2">Uncharacterized protein</fullName>
    </submittedName>
</protein>
<dbReference type="Proteomes" id="UP001565243">
    <property type="component" value="Unassembled WGS sequence"/>
</dbReference>
<feature type="transmembrane region" description="Helical" evidence="1">
    <location>
        <begin position="101"/>
        <end position="121"/>
    </location>
</feature>
<keyword evidence="1" id="KW-0472">Membrane</keyword>
<evidence type="ECO:0000313" key="2">
    <source>
        <dbReference type="EMBL" id="MEY8772806.1"/>
    </source>
</evidence>
<feature type="transmembrane region" description="Helical" evidence="1">
    <location>
        <begin position="70"/>
        <end position="89"/>
    </location>
</feature>
<organism evidence="2 3">
    <name type="scientific">Erwinia aeris</name>
    <dbReference type="NCBI Taxonomy" id="3239803"/>
    <lineage>
        <taxon>Bacteria</taxon>
        <taxon>Pseudomonadati</taxon>
        <taxon>Pseudomonadota</taxon>
        <taxon>Gammaproteobacteria</taxon>
        <taxon>Enterobacterales</taxon>
        <taxon>Erwiniaceae</taxon>
        <taxon>Erwinia</taxon>
    </lineage>
</organism>
<keyword evidence="1" id="KW-0812">Transmembrane</keyword>
<keyword evidence="1" id="KW-1133">Transmembrane helix</keyword>
<evidence type="ECO:0000313" key="3">
    <source>
        <dbReference type="Proteomes" id="UP001565243"/>
    </source>
</evidence>